<feature type="transmembrane region" description="Helical" evidence="7">
    <location>
        <begin position="21"/>
        <end position="43"/>
    </location>
</feature>
<dbReference type="GO" id="GO:0015171">
    <property type="term" value="F:amino acid transmembrane transporter activity"/>
    <property type="evidence" value="ECO:0007669"/>
    <property type="project" value="TreeGrafter"/>
</dbReference>
<feature type="non-terminal residue" evidence="9">
    <location>
        <position position="173"/>
    </location>
</feature>
<evidence type="ECO:0000256" key="3">
    <source>
        <dbReference type="ARBA" id="ARBA00022692"/>
    </source>
</evidence>
<feature type="transmembrane region" description="Helical" evidence="7">
    <location>
        <begin position="152"/>
        <end position="172"/>
    </location>
</feature>
<protein>
    <submittedName>
        <fullName evidence="9">Amino acid permease/ SLC12A domain-containing protein</fullName>
    </submittedName>
</protein>
<dbReference type="PANTHER" id="PTHR43341:SF1">
    <property type="entry name" value="GENERAL AMINO-ACID PERMEASE GAP1"/>
    <property type="match status" value="1"/>
</dbReference>
<dbReference type="AlphaFoldDB" id="A0A4P9YRX6"/>
<evidence type="ECO:0000256" key="7">
    <source>
        <dbReference type="SAM" id="Phobius"/>
    </source>
</evidence>
<keyword evidence="10" id="KW-1185">Reference proteome</keyword>
<keyword evidence="6 7" id="KW-0472">Membrane</keyword>
<dbReference type="EMBL" id="KZ991829">
    <property type="protein sequence ID" value="RKP22663.1"/>
    <property type="molecule type" value="Genomic_DNA"/>
</dbReference>
<dbReference type="InterPro" id="IPR004840">
    <property type="entry name" value="Amino_acid_permease_CS"/>
</dbReference>
<evidence type="ECO:0000256" key="4">
    <source>
        <dbReference type="ARBA" id="ARBA00022970"/>
    </source>
</evidence>
<dbReference type="Gene3D" id="1.20.1740.10">
    <property type="entry name" value="Amino acid/polyamine transporter I"/>
    <property type="match status" value="1"/>
</dbReference>
<dbReference type="PROSITE" id="PS00218">
    <property type="entry name" value="AMINO_ACID_PERMEASE_1"/>
    <property type="match status" value="1"/>
</dbReference>
<keyword evidence="4" id="KW-0029">Amino-acid transport</keyword>
<evidence type="ECO:0000256" key="6">
    <source>
        <dbReference type="ARBA" id="ARBA00023136"/>
    </source>
</evidence>
<keyword evidence="5 7" id="KW-1133">Transmembrane helix</keyword>
<dbReference type="GO" id="GO:0016020">
    <property type="term" value="C:membrane"/>
    <property type="evidence" value="ECO:0007669"/>
    <property type="project" value="UniProtKB-SubCell"/>
</dbReference>
<evidence type="ECO:0000313" key="10">
    <source>
        <dbReference type="Proteomes" id="UP000278143"/>
    </source>
</evidence>
<gene>
    <name evidence="9" type="ORF">SYNPS1DRAFT_19772</name>
</gene>
<sequence length="173" mass="19004">MASAEEQQQLHKGLRARHLTMISLGGTIGTGLFLVSGNSIAMAGPAGALIAYVFMGIFVYAMMISLGEMATYLPTAGSMNTYVARFIDPSLGFAFGWNYWYSWSTTLAVELVAAGVVMKYWLPNVPVWVWSLIVLVIVLGVNLIGVRVYGEVEYWFSLVKVVTVVIFIFIAFL</sequence>
<evidence type="ECO:0000256" key="2">
    <source>
        <dbReference type="ARBA" id="ARBA00022448"/>
    </source>
</evidence>
<dbReference type="InterPro" id="IPR050524">
    <property type="entry name" value="APC_YAT"/>
</dbReference>
<proteinExistence type="predicted"/>
<comment type="subcellular location">
    <subcellularLocation>
        <location evidence="1">Membrane</location>
        <topology evidence="1">Multi-pass membrane protein</topology>
    </subcellularLocation>
</comment>
<dbReference type="OrthoDB" id="3900342at2759"/>
<dbReference type="Pfam" id="PF00324">
    <property type="entry name" value="AA_permease"/>
    <property type="match status" value="1"/>
</dbReference>
<evidence type="ECO:0000256" key="1">
    <source>
        <dbReference type="ARBA" id="ARBA00004141"/>
    </source>
</evidence>
<accession>A0A4P9YRX6</accession>
<feature type="transmembrane region" description="Helical" evidence="7">
    <location>
        <begin position="127"/>
        <end position="145"/>
    </location>
</feature>
<reference evidence="10" key="1">
    <citation type="journal article" date="2018" name="Nat. Microbiol.">
        <title>Leveraging single-cell genomics to expand the fungal tree of life.</title>
        <authorList>
            <person name="Ahrendt S.R."/>
            <person name="Quandt C.A."/>
            <person name="Ciobanu D."/>
            <person name="Clum A."/>
            <person name="Salamov A."/>
            <person name="Andreopoulos B."/>
            <person name="Cheng J.F."/>
            <person name="Woyke T."/>
            <person name="Pelin A."/>
            <person name="Henrissat B."/>
            <person name="Reynolds N.K."/>
            <person name="Benny G.L."/>
            <person name="Smith M.E."/>
            <person name="James T.Y."/>
            <person name="Grigoriev I.V."/>
        </authorList>
    </citation>
    <scope>NUCLEOTIDE SEQUENCE [LARGE SCALE GENOMIC DNA]</scope>
    <source>
        <strain evidence="10">Benny S71-1</strain>
    </source>
</reference>
<organism evidence="9 10">
    <name type="scientific">Syncephalis pseudoplumigaleata</name>
    <dbReference type="NCBI Taxonomy" id="1712513"/>
    <lineage>
        <taxon>Eukaryota</taxon>
        <taxon>Fungi</taxon>
        <taxon>Fungi incertae sedis</taxon>
        <taxon>Zoopagomycota</taxon>
        <taxon>Zoopagomycotina</taxon>
        <taxon>Zoopagomycetes</taxon>
        <taxon>Zoopagales</taxon>
        <taxon>Piptocephalidaceae</taxon>
        <taxon>Syncephalis</taxon>
    </lineage>
</organism>
<dbReference type="InterPro" id="IPR004841">
    <property type="entry name" value="AA-permease/SLC12A_dom"/>
</dbReference>
<name>A0A4P9YRX6_9FUNG</name>
<feature type="domain" description="Amino acid permease/ SLC12A" evidence="8">
    <location>
        <begin position="18"/>
        <end position="171"/>
    </location>
</feature>
<keyword evidence="2" id="KW-0813">Transport</keyword>
<dbReference type="PANTHER" id="PTHR43341">
    <property type="entry name" value="AMINO ACID PERMEASE"/>
    <property type="match status" value="1"/>
</dbReference>
<keyword evidence="3 7" id="KW-0812">Transmembrane</keyword>
<feature type="transmembrane region" description="Helical" evidence="7">
    <location>
        <begin position="49"/>
        <end position="70"/>
    </location>
</feature>
<evidence type="ECO:0000313" key="9">
    <source>
        <dbReference type="EMBL" id="RKP22663.1"/>
    </source>
</evidence>
<evidence type="ECO:0000256" key="5">
    <source>
        <dbReference type="ARBA" id="ARBA00022989"/>
    </source>
</evidence>
<evidence type="ECO:0000259" key="8">
    <source>
        <dbReference type="Pfam" id="PF00324"/>
    </source>
</evidence>
<dbReference type="Proteomes" id="UP000278143">
    <property type="component" value="Unassembled WGS sequence"/>
</dbReference>